<sequence length="283" mass="30662">MPITFPPQHQSKQPGLEYLMSPPPIFNNPKYKGSGKLKNKVVLITGGDSGIGRAVSLAFAKEGADIAIAYYDEHRDAETTKALIENEGRRCLLMAGDLKEESFCKKIVDMTVETFGKLNVLVNNAAVQYPQKSLEDISSEQLETTFRTNIFPLFYVTKAALPYLKRGDSIINTASITAYNGNKELIDYSSTKGAIVTFTRSLSLSLESKGIRVNGVAPGPIWTPLIPSSFSAGKVATFGLEVPMKRAGQPVELAPAYVYLASNDSTYVSGQILHVNGGAMVES</sequence>
<name>A0ABU4JXV0_9CLOT</name>
<dbReference type="Pfam" id="PF13561">
    <property type="entry name" value="adh_short_C2"/>
    <property type="match status" value="1"/>
</dbReference>
<dbReference type="InterPro" id="IPR020904">
    <property type="entry name" value="Sc_DH/Rdtase_CS"/>
</dbReference>
<comment type="similarity">
    <text evidence="1">Belongs to the short-chain dehydrogenases/reductases (SDR) family.</text>
</comment>
<dbReference type="PANTHER" id="PTHR48107">
    <property type="entry name" value="NADPH-DEPENDENT ALDEHYDE REDUCTASE-LIKE PROTEIN, CHLOROPLASTIC-RELATED"/>
    <property type="match status" value="1"/>
</dbReference>
<keyword evidence="4" id="KW-1185">Reference proteome</keyword>
<dbReference type="PRINTS" id="PR00080">
    <property type="entry name" value="SDRFAMILY"/>
</dbReference>
<dbReference type="RefSeq" id="WP_318799206.1">
    <property type="nucleotide sequence ID" value="NZ_JARUJP010000035.1"/>
</dbReference>
<evidence type="ECO:0000256" key="2">
    <source>
        <dbReference type="ARBA" id="ARBA00023002"/>
    </source>
</evidence>
<gene>
    <name evidence="3" type="ORF">P8V03_17795</name>
</gene>
<accession>A0ABU4JXV0</accession>
<evidence type="ECO:0000313" key="4">
    <source>
        <dbReference type="Proteomes" id="UP001281656"/>
    </source>
</evidence>
<evidence type="ECO:0000256" key="1">
    <source>
        <dbReference type="ARBA" id="ARBA00006484"/>
    </source>
</evidence>
<dbReference type="PRINTS" id="PR00081">
    <property type="entry name" value="GDHRDH"/>
</dbReference>
<dbReference type="PANTHER" id="PTHR48107:SF16">
    <property type="entry name" value="NADPH-DEPENDENT ALDEHYDE REDUCTASE 1, CHLOROPLASTIC"/>
    <property type="match status" value="1"/>
</dbReference>
<proteinExistence type="inferred from homology"/>
<dbReference type="SUPFAM" id="SSF51735">
    <property type="entry name" value="NAD(P)-binding Rossmann-fold domains"/>
    <property type="match status" value="1"/>
</dbReference>
<protein>
    <submittedName>
        <fullName evidence="3">SDR family oxidoreductase</fullName>
    </submittedName>
</protein>
<dbReference type="Proteomes" id="UP001281656">
    <property type="component" value="Unassembled WGS sequence"/>
</dbReference>
<comment type="caution">
    <text evidence="3">The sequence shown here is derived from an EMBL/GenBank/DDBJ whole genome shotgun (WGS) entry which is preliminary data.</text>
</comment>
<dbReference type="InterPro" id="IPR002347">
    <property type="entry name" value="SDR_fam"/>
</dbReference>
<dbReference type="CDD" id="cd05355">
    <property type="entry name" value="SDR_c1"/>
    <property type="match status" value="1"/>
</dbReference>
<dbReference type="InterPro" id="IPR036291">
    <property type="entry name" value="NAD(P)-bd_dom_sf"/>
</dbReference>
<organism evidence="3 4">
    <name type="scientific">Clostridium tanneri</name>
    <dbReference type="NCBI Taxonomy" id="3037988"/>
    <lineage>
        <taxon>Bacteria</taxon>
        <taxon>Bacillati</taxon>
        <taxon>Bacillota</taxon>
        <taxon>Clostridia</taxon>
        <taxon>Eubacteriales</taxon>
        <taxon>Clostridiaceae</taxon>
        <taxon>Clostridium</taxon>
    </lineage>
</organism>
<keyword evidence="2" id="KW-0560">Oxidoreductase</keyword>
<dbReference type="Gene3D" id="3.40.50.720">
    <property type="entry name" value="NAD(P)-binding Rossmann-like Domain"/>
    <property type="match status" value="1"/>
</dbReference>
<dbReference type="EMBL" id="JARUJP010000035">
    <property type="protein sequence ID" value="MDW8802993.1"/>
    <property type="molecule type" value="Genomic_DNA"/>
</dbReference>
<evidence type="ECO:0000313" key="3">
    <source>
        <dbReference type="EMBL" id="MDW8802993.1"/>
    </source>
</evidence>
<dbReference type="PROSITE" id="PS00061">
    <property type="entry name" value="ADH_SHORT"/>
    <property type="match status" value="1"/>
</dbReference>
<dbReference type="NCBIfam" id="NF005214">
    <property type="entry name" value="PRK06701.1"/>
    <property type="match status" value="1"/>
</dbReference>
<reference evidence="3 4" key="1">
    <citation type="submission" date="2023-04" db="EMBL/GenBank/DDBJ databases">
        <title>Clostridium tannerae sp. nov., isolated from the fecal material of an alpaca.</title>
        <authorList>
            <person name="Miller S."/>
            <person name="Hendry M."/>
            <person name="King J."/>
            <person name="Sankaranarayanan K."/>
            <person name="Lawson P.A."/>
        </authorList>
    </citation>
    <scope>NUCLEOTIDE SEQUENCE [LARGE SCALE GENOMIC DNA]</scope>
    <source>
        <strain evidence="3 4">A1-XYC3</strain>
    </source>
</reference>